<dbReference type="InterPro" id="IPR003395">
    <property type="entry name" value="RecF/RecN/SMC_N"/>
</dbReference>
<dbReference type="VEuPathDB" id="TriTrypDB:TcIL3000_0_46740"/>
<dbReference type="InterPro" id="IPR027417">
    <property type="entry name" value="P-loop_NTPase"/>
</dbReference>
<dbReference type="AlphaFoldDB" id="F9W9T5"/>
<evidence type="ECO:0000259" key="3">
    <source>
        <dbReference type="Pfam" id="PF02463"/>
    </source>
</evidence>
<feature type="coiled-coil region" evidence="2">
    <location>
        <begin position="176"/>
        <end position="210"/>
    </location>
</feature>
<evidence type="ECO:0000313" key="5">
    <source>
        <dbReference type="Proteomes" id="UP000000702"/>
    </source>
</evidence>
<keyword evidence="2" id="KW-0175">Coiled coil</keyword>
<dbReference type="Gene3D" id="3.40.50.300">
    <property type="entry name" value="P-loop containing nucleotide triphosphate hydrolases"/>
    <property type="match status" value="1"/>
</dbReference>
<sequence>MHIKNILISGFRSYREQCFQESLSPGNNVVVGKNGAGKSNFFAAIQFVLCEKFSNLSAAERKDLFHVGSGRPVLAVYVEVVFDNSDGRLVIPGRPEEKEVRIRRTVGLKQDEFRVNDRRFSALEVRKLLESAGFSATNPYYIVEQGQISNLANMSDEERCQLIKDVAGTRVYEIKRKKSEKILEETEVKHEKIEESIAKLDERLAELRAESSELL</sequence>
<feature type="domain" description="RecF/RecN/SMC N-terminal" evidence="3">
    <location>
        <begin position="2"/>
        <end position="136"/>
    </location>
</feature>
<dbReference type="InterPro" id="IPR041741">
    <property type="entry name" value="SMC3_ABC_euk"/>
</dbReference>
<evidence type="ECO:0000256" key="2">
    <source>
        <dbReference type="SAM" id="Coils"/>
    </source>
</evidence>
<dbReference type="GO" id="GO:0016887">
    <property type="term" value="F:ATP hydrolysis activity"/>
    <property type="evidence" value="ECO:0007669"/>
    <property type="project" value="InterPro"/>
</dbReference>
<proteinExistence type="predicted"/>
<dbReference type="Pfam" id="PF02463">
    <property type="entry name" value="SMC_N"/>
    <property type="match status" value="1"/>
</dbReference>
<reference evidence="4 5" key="2">
    <citation type="journal article" date="2012" name="Proc. Natl. Acad. Sci. U.S.A.">
        <title>Antigenic diversity is generated by distinct evolutionary mechanisms in African trypanosome species.</title>
        <authorList>
            <person name="Jackson A.P."/>
            <person name="Berry A."/>
            <person name="Aslett M."/>
            <person name="Allison H.C."/>
            <person name="Burton P."/>
            <person name="Vavrova-Anderson J."/>
            <person name="Brown R."/>
            <person name="Browne H."/>
            <person name="Corton N."/>
            <person name="Hauser H."/>
            <person name="Gamble J."/>
            <person name="Gilderthorp R."/>
            <person name="Marcello L."/>
            <person name="McQuillan J."/>
            <person name="Otto T.D."/>
            <person name="Quail M.A."/>
            <person name="Sanders M.J."/>
            <person name="van Tonder A."/>
            <person name="Ginger M.L."/>
            <person name="Field M.C."/>
            <person name="Barry J.D."/>
            <person name="Hertz-Fowler C."/>
            <person name="Berriman M."/>
        </authorList>
    </citation>
    <scope>NUCLEOTIDE SEQUENCE [LARGE SCALE GENOMIC DNA]</scope>
    <source>
        <strain evidence="4 5">IL3000</strain>
    </source>
</reference>
<reference evidence="5" key="1">
    <citation type="submission" date="2011-07" db="EMBL/GenBank/DDBJ databases">
        <title>Divergent evolution of antigenic variation in African trypanosomes.</title>
        <authorList>
            <person name="Jackson A.P."/>
            <person name="Berry A."/>
            <person name="Allison H.C."/>
            <person name="Burton P."/>
            <person name="Anderson J."/>
            <person name="Aslett M."/>
            <person name="Brown R."/>
            <person name="Corton N."/>
            <person name="Harris D."/>
            <person name="Hauser H."/>
            <person name="Gamble J."/>
            <person name="Gilderthorp R."/>
            <person name="McQuillan J."/>
            <person name="Quail M.A."/>
            <person name="Sanders M."/>
            <person name="Van Tonder A."/>
            <person name="Ginger M.L."/>
            <person name="Donelson J.E."/>
            <person name="Field M.C."/>
            <person name="Barry J.D."/>
            <person name="Berriman M."/>
            <person name="Hertz-Fowler C."/>
        </authorList>
    </citation>
    <scope>NUCLEOTIDE SEQUENCE [LARGE SCALE GENOMIC DNA]</scope>
    <source>
        <strain evidence="5">IL3000</strain>
    </source>
</reference>
<dbReference type="EMBL" id="CAEQ01001347">
    <property type="protein sequence ID" value="CCD13990.1"/>
    <property type="molecule type" value="Genomic_DNA"/>
</dbReference>
<dbReference type="OMA" id="RINQMAT"/>
<dbReference type="Proteomes" id="UP000000702">
    <property type="component" value="Unassembled WGS sequence"/>
</dbReference>
<gene>
    <name evidence="4" type="ORF">TCIL3000_0_46740</name>
</gene>
<dbReference type="CDD" id="cd03272">
    <property type="entry name" value="ABC_SMC3_euk"/>
    <property type="match status" value="1"/>
</dbReference>
<evidence type="ECO:0000313" key="4">
    <source>
        <dbReference type="EMBL" id="CCD13990.1"/>
    </source>
</evidence>
<comment type="caution">
    <text evidence="4">The sequence shown here is derived from an EMBL/GenBank/DDBJ whole genome shotgun (WGS) entry which is preliminary data.</text>
</comment>
<dbReference type="FunFam" id="3.40.50.300:FF:000424">
    <property type="entry name" value="Structural maintenance of chromosomes 3"/>
    <property type="match status" value="1"/>
</dbReference>
<protein>
    <submittedName>
        <fullName evidence="4">WGS project CAEQ00000000 data, annotated contig 1895</fullName>
    </submittedName>
</protein>
<evidence type="ECO:0000256" key="1">
    <source>
        <dbReference type="ARBA" id="ARBA00023306"/>
    </source>
</evidence>
<dbReference type="SUPFAM" id="SSF52540">
    <property type="entry name" value="P-loop containing nucleoside triphosphate hydrolases"/>
    <property type="match status" value="1"/>
</dbReference>
<dbReference type="GO" id="GO:0005524">
    <property type="term" value="F:ATP binding"/>
    <property type="evidence" value="ECO:0007669"/>
    <property type="project" value="InterPro"/>
</dbReference>
<keyword evidence="1" id="KW-0131">Cell cycle</keyword>
<name>F9W9T5_TRYCI</name>
<dbReference type="PANTHER" id="PTHR43977">
    <property type="entry name" value="STRUCTURAL MAINTENANCE OF CHROMOSOMES PROTEIN 3"/>
    <property type="match status" value="1"/>
</dbReference>
<keyword evidence="5" id="KW-1185">Reference proteome</keyword>
<feature type="non-terminal residue" evidence="4">
    <location>
        <position position="215"/>
    </location>
</feature>
<organism evidence="4 5">
    <name type="scientific">Trypanosoma congolense (strain IL3000)</name>
    <dbReference type="NCBI Taxonomy" id="1068625"/>
    <lineage>
        <taxon>Eukaryota</taxon>
        <taxon>Discoba</taxon>
        <taxon>Euglenozoa</taxon>
        <taxon>Kinetoplastea</taxon>
        <taxon>Metakinetoplastina</taxon>
        <taxon>Trypanosomatida</taxon>
        <taxon>Trypanosomatidae</taxon>
        <taxon>Trypanosoma</taxon>
        <taxon>Nannomonas</taxon>
    </lineage>
</organism>
<accession>F9W9T5</accession>